<name>A0ABV7Y827_9ACTN</name>
<keyword evidence="4" id="KW-1185">Reference proteome</keyword>
<dbReference type="Gene3D" id="3.40.50.720">
    <property type="entry name" value="NAD(P)-binding Rossmann-like Domain"/>
    <property type="match status" value="1"/>
</dbReference>
<dbReference type="PANTHER" id="PTHR43669:SF3">
    <property type="entry name" value="ALCOHOL DEHYDROGENASE, PUTATIVE (AFU_ORTHOLOGUE AFUA_3G03445)-RELATED"/>
    <property type="match status" value="1"/>
</dbReference>
<dbReference type="EMBL" id="JBHRZH010000004">
    <property type="protein sequence ID" value="MFC3760194.1"/>
    <property type="molecule type" value="Genomic_DNA"/>
</dbReference>
<evidence type="ECO:0000313" key="4">
    <source>
        <dbReference type="Proteomes" id="UP001595699"/>
    </source>
</evidence>
<comment type="similarity">
    <text evidence="1">Belongs to the short-chain dehydrogenases/reductases (SDR) family.</text>
</comment>
<sequence>MLLKDKVAVIYGGGGAVGGAIARTFAHEGARLYLAGRTRAPLEIVGAAIRKGGGTADAATLDALDVDAVEAHAARVVDEAGRLDISLNVIGYGDTQGEPLLVMKPDRFVGAIHNAMESHFLTATAAGRHMVREGSGVILALSAQAGRVPYLNTGGFGVLSAAIEAFCRQLAAELGPGGVRVVCLRSGGSPETPAGQHKQEWWAKQAEKTALRRLPLLTDVANAAVLMASDRAGAITAEIVNVTSGELYD</sequence>
<proteinExistence type="inferred from homology"/>
<dbReference type="Proteomes" id="UP001595699">
    <property type="component" value="Unassembled WGS sequence"/>
</dbReference>
<dbReference type="CDD" id="cd05233">
    <property type="entry name" value="SDR_c"/>
    <property type="match status" value="1"/>
</dbReference>
<dbReference type="RefSeq" id="WP_205120000.1">
    <property type="nucleotide sequence ID" value="NZ_JAFBCM010000001.1"/>
</dbReference>
<reference evidence="4" key="1">
    <citation type="journal article" date="2019" name="Int. J. Syst. Evol. Microbiol.">
        <title>The Global Catalogue of Microorganisms (GCM) 10K type strain sequencing project: providing services to taxonomists for standard genome sequencing and annotation.</title>
        <authorList>
            <consortium name="The Broad Institute Genomics Platform"/>
            <consortium name="The Broad Institute Genome Sequencing Center for Infectious Disease"/>
            <person name="Wu L."/>
            <person name="Ma J."/>
        </authorList>
    </citation>
    <scope>NUCLEOTIDE SEQUENCE [LARGE SCALE GENOMIC DNA]</scope>
    <source>
        <strain evidence="4">CGMCC 4.7241</strain>
    </source>
</reference>
<dbReference type="GO" id="GO:0016491">
    <property type="term" value="F:oxidoreductase activity"/>
    <property type="evidence" value="ECO:0007669"/>
    <property type="project" value="UniProtKB-KW"/>
</dbReference>
<evidence type="ECO:0000313" key="3">
    <source>
        <dbReference type="EMBL" id="MFC3760194.1"/>
    </source>
</evidence>
<dbReference type="PRINTS" id="PR00081">
    <property type="entry name" value="GDHRDH"/>
</dbReference>
<dbReference type="SUPFAM" id="SSF51735">
    <property type="entry name" value="NAD(P)-binding Rossmann-fold domains"/>
    <property type="match status" value="1"/>
</dbReference>
<organism evidence="3 4">
    <name type="scientific">Tenggerimyces flavus</name>
    <dbReference type="NCBI Taxonomy" id="1708749"/>
    <lineage>
        <taxon>Bacteria</taxon>
        <taxon>Bacillati</taxon>
        <taxon>Actinomycetota</taxon>
        <taxon>Actinomycetes</taxon>
        <taxon>Propionibacteriales</taxon>
        <taxon>Nocardioidaceae</taxon>
        <taxon>Tenggerimyces</taxon>
    </lineage>
</organism>
<evidence type="ECO:0000256" key="1">
    <source>
        <dbReference type="ARBA" id="ARBA00006484"/>
    </source>
</evidence>
<accession>A0ABV7Y827</accession>
<protein>
    <submittedName>
        <fullName evidence="3">SDR family NAD(P)-dependent oxidoreductase</fullName>
        <ecNumber evidence="3">1.1.1.-</ecNumber>
    </submittedName>
</protein>
<dbReference type="PANTHER" id="PTHR43669">
    <property type="entry name" value="5-KETO-D-GLUCONATE 5-REDUCTASE"/>
    <property type="match status" value="1"/>
</dbReference>
<evidence type="ECO:0000256" key="2">
    <source>
        <dbReference type="ARBA" id="ARBA00023002"/>
    </source>
</evidence>
<dbReference type="InterPro" id="IPR036291">
    <property type="entry name" value="NAD(P)-bd_dom_sf"/>
</dbReference>
<gene>
    <name evidence="3" type="ORF">ACFOUW_05050</name>
</gene>
<keyword evidence="2 3" id="KW-0560">Oxidoreductase</keyword>
<comment type="caution">
    <text evidence="3">The sequence shown here is derived from an EMBL/GenBank/DDBJ whole genome shotgun (WGS) entry which is preliminary data.</text>
</comment>
<dbReference type="Pfam" id="PF13561">
    <property type="entry name" value="adh_short_C2"/>
    <property type="match status" value="1"/>
</dbReference>
<dbReference type="EC" id="1.1.1.-" evidence="3"/>
<dbReference type="InterPro" id="IPR002347">
    <property type="entry name" value="SDR_fam"/>
</dbReference>